<evidence type="ECO:0000256" key="5">
    <source>
        <dbReference type="ARBA" id="ARBA00022692"/>
    </source>
</evidence>
<sequence length="606" mass="64927">MTFVDFEYFFYQLWGVVVDHIIPLIALLLMAILVPRLGRLAIKVIEDRLDEEEESTKARLALLGALIYVLQIVAYFIIILLALSNLGVPPLGAAVPATIASAAIGFGAQTIIGDFLAGFFIISERQFGVGDYVSFDGTATAIEGTVVALTLRATKVRTPSGEVVMIPNGSAGVVTNFSQDWSRAVVNFDVPVRSGENLDHIQKIIEDTSNSAVNDPSISEDVAGDIEILPATSLTAPTAAGQPWKVNFRILVVVNPARQWAVERGIRSALLNVFWDHFRAPFETPQDALDKDTQAELAQIKKQKVASPFDTPVADTSTAPSYQGADAPKIAASESPTEVMPVRGTGPSPVSATSEDSPAEETQDAAEAAEEAERTEEELAPSAKDDGPGRPAQTATFDATDINTDAVDTDAATDANGDQDRDEEQTRSSRRDFWRTDAYDKRWKKVMSFGGRIRVSTTGLILALVFTGGLALASSNPEDGNAGILSPAYWRDRAETTITETTEPETPLESSENEPTVAPEVPEPSEQPIPTEQTPQESIQPNQEQLEDTSSVPSQDDPSAPSQAPTQEPAPTEGTPDQGTQGLNDTGATSQSEAVEVPEPAEELLP</sequence>
<dbReference type="Proteomes" id="UP000019226">
    <property type="component" value="Chromosome"/>
</dbReference>
<dbReference type="InterPro" id="IPR006685">
    <property type="entry name" value="MscS_channel_2nd"/>
</dbReference>
<evidence type="ECO:0000259" key="10">
    <source>
        <dbReference type="Pfam" id="PF00924"/>
    </source>
</evidence>
<dbReference type="GeneID" id="82877156"/>
<feature type="region of interest" description="Disordered" evidence="8">
    <location>
        <begin position="302"/>
        <end position="430"/>
    </location>
</feature>
<dbReference type="InterPro" id="IPR011014">
    <property type="entry name" value="MscS_channel_TM-2"/>
</dbReference>
<proteinExistence type="inferred from homology"/>
<dbReference type="RefSeq" id="WP_025387330.1">
    <property type="nucleotide sequence ID" value="NZ_CP004350.1"/>
</dbReference>
<keyword evidence="6 9" id="KW-1133">Transmembrane helix</keyword>
<evidence type="ECO:0000313" key="11">
    <source>
        <dbReference type="EMBL" id="AHI19580.1"/>
    </source>
</evidence>
<dbReference type="PANTHER" id="PTHR30460">
    <property type="entry name" value="MODERATE CONDUCTANCE MECHANOSENSITIVE CHANNEL YBIO"/>
    <property type="match status" value="1"/>
</dbReference>
<dbReference type="PANTHER" id="PTHR30460:SF0">
    <property type="entry name" value="MODERATE CONDUCTANCE MECHANOSENSITIVE CHANNEL YBIO"/>
    <property type="match status" value="1"/>
</dbReference>
<evidence type="ECO:0000256" key="1">
    <source>
        <dbReference type="ARBA" id="ARBA00004141"/>
    </source>
</evidence>
<feature type="transmembrane region" description="Helical" evidence="9">
    <location>
        <begin position="20"/>
        <end position="39"/>
    </location>
</feature>
<evidence type="ECO:0000256" key="9">
    <source>
        <dbReference type="SAM" id="Phobius"/>
    </source>
</evidence>
<accession>A0ABN4CBY2</accession>
<dbReference type="Gene3D" id="2.30.30.60">
    <property type="match status" value="1"/>
</dbReference>
<comment type="similarity">
    <text evidence="3">Belongs to the MscS (TC 1.A.23) family.</text>
</comment>
<dbReference type="InterPro" id="IPR023408">
    <property type="entry name" value="MscS_beta-dom_sf"/>
</dbReference>
<protein>
    <submittedName>
        <fullName evidence="11">Small conductance mechanosensitive channel</fullName>
    </submittedName>
</protein>
<evidence type="ECO:0000256" key="2">
    <source>
        <dbReference type="ARBA" id="ARBA00004236"/>
    </source>
</evidence>
<reference evidence="12" key="1">
    <citation type="submission" date="2013-02" db="EMBL/GenBank/DDBJ databases">
        <title>The complete genome sequence of Corynebacterium casei LMG S-19264 (=DSM 44701).</title>
        <authorList>
            <person name="Ruckert C."/>
            <person name="Albersmeier A."/>
            <person name="Kalinowski J."/>
        </authorList>
    </citation>
    <scope>NUCLEOTIDE SEQUENCE [LARGE SCALE GENOMIC DNA]</scope>
    <source>
        <strain evidence="12">LMG S-19264</strain>
    </source>
</reference>
<comment type="subcellular location">
    <subcellularLocation>
        <location evidence="2">Cell membrane</location>
    </subcellularLocation>
    <subcellularLocation>
        <location evidence="1">Membrane</location>
        <topology evidence="1">Multi-pass membrane protein</topology>
    </subcellularLocation>
</comment>
<organism evidence="11 12">
    <name type="scientific">Corynebacterium casei LMG S-19264</name>
    <dbReference type="NCBI Taxonomy" id="1285583"/>
    <lineage>
        <taxon>Bacteria</taxon>
        <taxon>Bacillati</taxon>
        <taxon>Actinomycetota</taxon>
        <taxon>Actinomycetes</taxon>
        <taxon>Mycobacteriales</taxon>
        <taxon>Corynebacteriaceae</taxon>
        <taxon>Corynebacterium</taxon>
    </lineage>
</organism>
<feature type="compositionally biased region" description="Polar residues" evidence="8">
    <location>
        <begin position="575"/>
        <end position="592"/>
    </location>
</feature>
<dbReference type="SUPFAM" id="SSF82861">
    <property type="entry name" value="Mechanosensitive channel protein MscS (YggB), transmembrane region"/>
    <property type="match status" value="1"/>
</dbReference>
<dbReference type="EMBL" id="CP004350">
    <property type="protein sequence ID" value="AHI19580.1"/>
    <property type="molecule type" value="Genomic_DNA"/>
</dbReference>
<feature type="transmembrane region" description="Helical" evidence="9">
    <location>
        <begin position="60"/>
        <end position="83"/>
    </location>
</feature>
<feature type="transmembrane region" description="Helical" evidence="9">
    <location>
        <begin position="95"/>
        <end position="122"/>
    </location>
</feature>
<feature type="compositionally biased region" description="Acidic residues" evidence="8">
    <location>
        <begin position="357"/>
        <end position="379"/>
    </location>
</feature>
<keyword evidence="4" id="KW-1003">Cell membrane</keyword>
<evidence type="ECO:0000256" key="7">
    <source>
        <dbReference type="ARBA" id="ARBA00023136"/>
    </source>
</evidence>
<evidence type="ECO:0000313" key="12">
    <source>
        <dbReference type="Proteomes" id="UP000019226"/>
    </source>
</evidence>
<name>A0ABN4CBY2_9CORY</name>
<dbReference type="InterPro" id="IPR010920">
    <property type="entry name" value="LSM_dom_sf"/>
</dbReference>
<evidence type="ECO:0000256" key="6">
    <source>
        <dbReference type="ARBA" id="ARBA00022989"/>
    </source>
</evidence>
<dbReference type="SUPFAM" id="SSF50182">
    <property type="entry name" value="Sm-like ribonucleoproteins"/>
    <property type="match status" value="1"/>
</dbReference>
<gene>
    <name evidence="11" type="ORF">CCASEI_05020</name>
</gene>
<dbReference type="Pfam" id="PF00924">
    <property type="entry name" value="MS_channel_2nd"/>
    <property type="match status" value="1"/>
</dbReference>
<dbReference type="Gene3D" id="3.30.70.100">
    <property type="match status" value="1"/>
</dbReference>
<dbReference type="InterPro" id="IPR045276">
    <property type="entry name" value="YbiO_bact"/>
</dbReference>
<evidence type="ECO:0000256" key="4">
    <source>
        <dbReference type="ARBA" id="ARBA00022475"/>
    </source>
</evidence>
<feature type="compositionally biased region" description="Low complexity" evidence="8">
    <location>
        <begin position="398"/>
        <end position="416"/>
    </location>
</feature>
<feature type="compositionally biased region" description="Polar residues" evidence="8">
    <location>
        <begin position="528"/>
        <end position="566"/>
    </location>
</feature>
<feature type="region of interest" description="Disordered" evidence="8">
    <location>
        <begin position="499"/>
        <end position="606"/>
    </location>
</feature>
<keyword evidence="7 9" id="KW-0472">Membrane</keyword>
<feature type="compositionally biased region" description="Low complexity" evidence="8">
    <location>
        <begin position="499"/>
        <end position="516"/>
    </location>
</feature>
<evidence type="ECO:0000256" key="8">
    <source>
        <dbReference type="SAM" id="MobiDB-lite"/>
    </source>
</evidence>
<feature type="domain" description="Mechanosensitive ion channel MscS" evidence="10">
    <location>
        <begin position="110"/>
        <end position="178"/>
    </location>
</feature>
<dbReference type="Gene3D" id="1.10.287.1260">
    <property type="match status" value="1"/>
</dbReference>
<keyword evidence="12" id="KW-1185">Reference proteome</keyword>
<evidence type="ECO:0000256" key="3">
    <source>
        <dbReference type="ARBA" id="ARBA00008017"/>
    </source>
</evidence>
<keyword evidence="5 9" id="KW-0812">Transmembrane</keyword>